<name>A0A4Y7S1H5_COPMI</name>
<evidence type="ECO:0008006" key="3">
    <source>
        <dbReference type="Google" id="ProtNLM"/>
    </source>
</evidence>
<evidence type="ECO:0000313" key="2">
    <source>
        <dbReference type="Proteomes" id="UP000298030"/>
    </source>
</evidence>
<gene>
    <name evidence="1" type="ORF">FA13DRAFT_1877691</name>
</gene>
<dbReference type="EMBL" id="QPFP01000371">
    <property type="protein sequence ID" value="TEB14982.1"/>
    <property type="molecule type" value="Genomic_DNA"/>
</dbReference>
<dbReference type="AlphaFoldDB" id="A0A4Y7S1H5"/>
<protein>
    <recommendedName>
        <fullName evidence="3">TPR-like protein</fullName>
    </recommendedName>
</protein>
<reference evidence="1 2" key="1">
    <citation type="journal article" date="2019" name="Nat. Ecol. Evol.">
        <title>Megaphylogeny resolves global patterns of mushroom evolution.</title>
        <authorList>
            <person name="Varga T."/>
            <person name="Krizsan K."/>
            <person name="Foldi C."/>
            <person name="Dima B."/>
            <person name="Sanchez-Garcia M."/>
            <person name="Sanchez-Ramirez S."/>
            <person name="Szollosi G.J."/>
            <person name="Szarkandi J.G."/>
            <person name="Papp V."/>
            <person name="Albert L."/>
            <person name="Andreopoulos W."/>
            <person name="Angelini C."/>
            <person name="Antonin V."/>
            <person name="Barry K.W."/>
            <person name="Bougher N.L."/>
            <person name="Buchanan P."/>
            <person name="Buyck B."/>
            <person name="Bense V."/>
            <person name="Catcheside P."/>
            <person name="Chovatia M."/>
            <person name="Cooper J."/>
            <person name="Damon W."/>
            <person name="Desjardin D."/>
            <person name="Finy P."/>
            <person name="Geml J."/>
            <person name="Haridas S."/>
            <person name="Hughes K."/>
            <person name="Justo A."/>
            <person name="Karasinski D."/>
            <person name="Kautmanova I."/>
            <person name="Kiss B."/>
            <person name="Kocsube S."/>
            <person name="Kotiranta H."/>
            <person name="LaButti K.M."/>
            <person name="Lechner B.E."/>
            <person name="Liimatainen K."/>
            <person name="Lipzen A."/>
            <person name="Lukacs Z."/>
            <person name="Mihaltcheva S."/>
            <person name="Morgado L.N."/>
            <person name="Niskanen T."/>
            <person name="Noordeloos M.E."/>
            <person name="Ohm R.A."/>
            <person name="Ortiz-Santana B."/>
            <person name="Ovrebo C."/>
            <person name="Racz N."/>
            <person name="Riley R."/>
            <person name="Savchenko A."/>
            <person name="Shiryaev A."/>
            <person name="Soop K."/>
            <person name="Spirin V."/>
            <person name="Szebenyi C."/>
            <person name="Tomsovsky M."/>
            <person name="Tulloss R.E."/>
            <person name="Uehling J."/>
            <person name="Grigoriev I.V."/>
            <person name="Vagvolgyi C."/>
            <person name="Papp T."/>
            <person name="Martin F.M."/>
            <person name="Miettinen O."/>
            <person name="Hibbett D.S."/>
            <person name="Nagy L.G."/>
        </authorList>
    </citation>
    <scope>NUCLEOTIDE SEQUENCE [LARGE SCALE GENOMIC DNA]</scope>
    <source>
        <strain evidence="1 2">FP101781</strain>
    </source>
</reference>
<accession>A0A4Y7S1H5</accession>
<organism evidence="1 2">
    <name type="scientific">Coprinellus micaceus</name>
    <name type="common">Glistening ink-cap mushroom</name>
    <name type="synonym">Coprinus micaceus</name>
    <dbReference type="NCBI Taxonomy" id="71717"/>
    <lineage>
        <taxon>Eukaryota</taxon>
        <taxon>Fungi</taxon>
        <taxon>Dikarya</taxon>
        <taxon>Basidiomycota</taxon>
        <taxon>Agaricomycotina</taxon>
        <taxon>Agaricomycetes</taxon>
        <taxon>Agaricomycetidae</taxon>
        <taxon>Agaricales</taxon>
        <taxon>Agaricineae</taxon>
        <taxon>Psathyrellaceae</taxon>
        <taxon>Coprinellus</taxon>
    </lineage>
</organism>
<dbReference type="Proteomes" id="UP000298030">
    <property type="component" value="Unassembled WGS sequence"/>
</dbReference>
<keyword evidence="2" id="KW-1185">Reference proteome</keyword>
<proteinExistence type="predicted"/>
<evidence type="ECO:0000313" key="1">
    <source>
        <dbReference type="EMBL" id="TEB14982.1"/>
    </source>
</evidence>
<sequence>MTVHGARGNTKPYTMGRVHAGRLYGRNKLVFRTVSTLPLSLVGPPHKTIDAPRYLTGRLLLMLAKSLHFKPDHLDEALQLSRESVSLVSPTNLDFEVLMTLATILLGHHEHSGAPGKLEEAISVCTEALSLCPLAPPQVPHPPGEVG</sequence>
<comment type="caution">
    <text evidence="1">The sequence shown here is derived from an EMBL/GenBank/DDBJ whole genome shotgun (WGS) entry which is preliminary data.</text>
</comment>